<keyword evidence="4" id="KW-1185">Reference proteome</keyword>
<dbReference type="PATRIC" id="fig|1415166.3.peg.5349"/>
<dbReference type="InterPro" id="IPR052336">
    <property type="entry name" value="MlaD_Phospholipid_Transporter"/>
</dbReference>
<dbReference type="RefSeq" id="WP_025351357.1">
    <property type="nucleotide sequence ID" value="NZ_CP006850.1"/>
</dbReference>
<reference evidence="3 4" key="1">
    <citation type="journal article" date="2014" name="Appl. Environ. Microbiol.">
        <title>Insights into the Microbial Degradation of Rubber and Gutta-Percha by Analysis of the Complete Genome of Nocardia nova SH22a.</title>
        <authorList>
            <person name="Luo Q."/>
            <person name="Hiessl S."/>
            <person name="Poehlein A."/>
            <person name="Daniel R."/>
            <person name="Steinbuchel A."/>
        </authorList>
    </citation>
    <scope>NUCLEOTIDE SEQUENCE [LARGE SCALE GENOMIC DNA]</scope>
    <source>
        <strain evidence="3">SH22a</strain>
    </source>
</reference>
<evidence type="ECO:0000313" key="3">
    <source>
        <dbReference type="EMBL" id="AHH19972.1"/>
    </source>
</evidence>
<dbReference type="Pfam" id="PF02470">
    <property type="entry name" value="MlaD"/>
    <property type="match status" value="1"/>
</dbReference>
<dbReference type="PANTHER" id="PTHR33371:SF4">
    <property type="entry name" value="INTERMEMBRANE PHOSPHOLIPID TRANSPORT SYSTEM BINDING PROTEIN MLAD"/>
    <property type="match status" value="1"/>
</dbReference>
<dbReference type="EMBL" id="CP006850">
    <property type="protein sequence ID" value="AHH19972.1"/>
    <property type="molecule type" value="Genomic_DNA"/>
</dbReference>
<dbReference type="eggNOG" id="COG1463">
    <property type="taxonomic scope" value="Bacteria"/>
</dbReference>
<feature type="domain" description="Mce/MlaD" evidence="2">
    <location>
        <begin position="46"/>
        <end position="115"/>
    </location>
</feature>
<dbReference type="PANTHER" id="PTHR33371">
    <property type="entry name" value="INTERMEMBRANE PHOSPHOLIPID TRANSPORT SYSTEM BINDING PROTEIN MLAD-RELATED"/>
    <property type="match status" value="1"/>
</dbReference>
<sequence length="372" mass="38817">MAAHGRLHRLFGSRGFVSASGALVVCAVIAGVYLVAFHPVRKAESYCALMPDSIGLYEGSHVTMRGITVGTVRGVHPQGTKVRVDFDVDAAHPVLADASATTVSDTVVADRELAILSAGRTSRTWDHGQCITKTLTPKSISRTLDAVAKLSAEVAGPDGAHQDSLSRGIGALDSATEGTGPQLDRIIAKLGTALTSSDAAIGHLAGAIDAMSALSDAIAGHWGDIKSMLQRMGPVLDQVNNELFNETVVIIDGFQRVLPMLNDITTLFSDPIFTVLDAAVPLVRFISAHVGSLQEIVTMTPALTTAFATVVDPKTGQPGLTYAPPRVSLRGPDAERLCAAFNAIAQQGCTDSGHGISQVRLVQLVLGSVGAR</sequence>
<feature type="transmembrane region" description="Helical" evidence="1">
    <location>
        <begin position="16"/>
        <end position="36"/>
    </location>
</feature>
<keyword evidence="1" id="KW-1133">Transmembrane helix</keyword>
<gene>
    <name evidence="3" type="primary">mce12D</name>
    <name evidence="3" type="ORF">NONO_c51880</name>
</gene>
<name>W5TL33_9NOCA</name>
<keyword evidence="1" id="KW-0472">Membrane</keyword>
<dbReference type="KEGG" id="nno:NONO_c51880"/>
<dbReference type="Proteomes" id="UP000019150">
    <property type="component" value="Chromosome"/>
</dbReference>
<evidence type="ECO:0000313" key="4">
    <source>
        <dbReference type="Proteomes" id="UP000019150"/>
    </source>
</evidence>
<protein>
    <submittedName>
        <fullName evidence="3">Mce family protein MceD</fullName>
    </submittedName>
</protein>
<dbReference type="HOGENOM" id="CLU_044068_2_0_11"/>
<dbReference type="STRING" id="1415166.NONO_c51880"/>
<evidence type="ECO:0000256" key="1">
    <source>
        <dbReference type="SAM" id="Phobius"/>
    </source>
</evidence>
<dbReference type="AlphaFoldDB" id="W5TL33"/>
<evidence type="ECO:0000259" key="2">
    <source>
        <dbReference type="Pfam" id="PF02470"/>
    </source>
</evidence>
<accession>W5TL33</accession>
<keyword evidence="1" id="KW-0812">Transmembrane</keyword>
<dbReference type="OrthoDB" id="4608030at2"/>
<proteinExistence type="predicted"/>
<organism evidence="3 4">
    <name type="scientific">Nocardia nova SH22a</name>
    <dbReference type="NCBI Taxonomy" id="1415166"/>
    <lineage>
        <taxon>Bacteria</taxon>
        <taxon>Bacillati</taxon>
        <taxon>Actinomycetota</taxon>
        <taxon>Actinomycetes</taxon>
        <taxon>Mycobacteriales</taxon>
        <taxon>Nocardiaceae</taxon>
        <taxon>Nocardia</taxon>
    </lineage>
</organism>
<dbReference type="InterPro" id="IPR003399">
    <property type="entry name" value="Mce/MlaD"/>
</dbReference>